<comment type="caution">
    <text evidence="1">The sequence shown here is derived from an EMBL/GenBank/DDBJ whole genome shotgun (WGS) entry which is preliminary data.</text>
</comment>
<dbReference type="Proteomes" id="UP000234456">
    <property type="component" value="Unassembled WGS sequence"/>
</dbReference>
<gene>
    <name evidence="1" type="ORF">C0Q88_18545</name>
</gene>
<proteinExistence type="predicted"/>
<dbReference type="OrthoDB" id="9876629at2"/>
<dbReference type="RefSeq" id="WP_102066786.1">
    <property type="nucleotide sequence ID" value="NZ_PKQE01000004.1"/>
</dbReference>
<dbReference type="EMBL" id="PKQE01000004">
    <property type="protein sequence ID" value="PLC41576.1"/>
    <property type="molecule type" value="Genomic_DNA"/>
</dbReference>
<name>A0A2N4TPE7_RALPI</name>
<dbReference type="AlphaFoldDB" id="A0A2N4TPE7"/>
<reference evidence="1 2" key="1">
    <citation type="submission" date="2017-12" db="EMBL/GenBank/DDBJ databases">
        <title>Draft genome sequence of Ralstonia pickettii 52.</title>
        <authorList>
            <person name="Zheng B."/>
        </authorList>
    </citation>
    <scope>NUCLEOTIDE SEQUENCE [LARGE SCALE GENOMIC DNA]</scope>
    <source>
        <strain evidence="1 2">52</strain>
    </source>
</reference>
<organism evidence="1 2">
    <name type="scientific">Ralstonia pickettii</name>
    <name type="common">Burkholderia pickettii</name>
    <dbReference type="NCBI Taxonomy" id="329"/>
    <lineage>
        <taxon>Bacteria</taxon>
        <taxon>Pseudomonadati</taxon>
        <taxon>Pseudomonadota</taxon>
        <taxon>Betaproteobacteria</taxon>
        <taxon>Burkholderiales</taxon>
        <taxon>Burkholderiaceae</taxon>
        <taxon>Ralstonia</taxon>
    </lineage>
</organism>
<evidence type="ECO:0000313" key="1">
    <source>
        <dbReference type="EMBL" id="PLC41576.1"/>
    </source>
</evidence>
<evidence type="ECO:0000313" key="2">
    <source>
        <dbReference type="Proteomes" id="UP000234456"/>
    </source>
</evidence>
<protein>
    <submittedName>
        <fullName evidence="1">Uncharacterized protein</fullName>
    </submittedName>
</protein>
<sequence>MSSYDKLDAAMNAFDKRKAEEKEDAADKQIAVEKFRTDFAAFRMKTAHPVFEDIGAHLQKRGHGFKVEMTALSTTLHVFPAGREAQEYDSGHANQYPKITLIGDALDQKVHVHMVVSKHSGTASTSEITLDLSDLTANSLRDLIVECLAKSFAG</sequence>
<accession>A0A2N4TPE7</accession>